<protein>
    <submittedName>
        <fullName evidence="2">Uncharacterized protein</fullName>
    </submittedName>
</protein>
<keyword evidence="1" id="KW-0812">Transmembrane</keyword>
<keyword evidence="1" id="KW-1133">Transmembrane helix</keyword>
<keyword evidence="3" id="KW-1185">Reference proteome</keyword>
<gene>
    <name evidence="2" type="ORF">ACFSRY_19170</name>
</gene>
<proteinExistence type="predicted"/>
<comment type="caution">
    <text evidence="2">The sequence shown here is derived from an EMBL/GenBank/DDBJ whole genome shotgun (WGS) entry which is preliminary data.</text>
</comment>
<reference evidence="3" key="1">
    <citation type="journal article" date="2019" name="Int. J. Syst. Evol. Microbiol.">
        <title>The Global Catalogue of Microorganisms (GCM) 10K type strain sequencing project: providing services to taxonomists for standard genome sequencing and annotation.</title>
        <authorList>
            <consortium name="The Broad Institute Genomics Platform"/>
            <consortium name="The Broad Institute Genome Sequencing Center for Infectious Disease"/>
            <person name="Wu L."/>
            <person name="Ma J."/>
        </authorList>
    </citation>
    <scope>NUCLEOTIDE SEQUENCE [LARGE SCALE GENOMIC DNA]</scope>
    <source>
        <strain evidence="3">KCTC 42498</strain>
    </source>
</reference>
<keyword evidence="1" id="KW-0472">Membrane</keyword>
<organism evidence="2 3">
    <name type="scientific">Pontibacter locisalis</name>
    <dbReference type="NCBI Taxonomy" id="1719035"/>
    <lineage>
        <taxon>Bacteria</taxon>
        <taxon>Pseudomonadati</taxon>
        <taxon>Bacteroidota</taxon>
        <taxon>Cytophagia</taxon>
        <taxon>Cytophagales</taxon>
        <taxon>Hymenobacteraceae</taxon>
        <taxon>Pontibacter</taxon>
    </lineage>
</organism>
<name>A0ABW5ISI7_9BACT</name>
<dbReference type="Proteomes" id="UP001597544">
    <property type="component" value="Unassembled WGS sequence"/>
</dbReference>
<dbReference type="RefSeq" id="WP_377511944.1">
    <property type="nucleotide sequence ID" value="NZ_JBHULU010000034.1"/>
</dbReference>
<feature type="transmembrane region" description="Helical" evidence="1">
    <location>
        <begin position="59"/>
        <end position="78"/>
    </location>
</feature>
<evidence type="ECO:0000313" key="2">
    <source>
        <dbReference type="EMBL" id="MFD2516002.1"/>
    </source>
</evidence>
<dbReference type="EMBL" id="JBHULU010000034">
    <property type="protein sequence ID" value="MFD2516002.1"/>
    <property type="molecule type" value="Genomic_DNA"/>
</dbReference>
<feature type="transmembrane region" description="Helical" evidence="1">
    <location>
        <begin position="21"/>
        <end position="39"/>
    </location>
</feature>
<accession>A0ABW5ISI7</accession>
<evidence type="ECO:0000313" key="3">
    <source>
        <dbReference type="Proteomes" id="UP001597544"/>
    </source>
</evidence>
<feature type="transmembrane region" description="Helical" evidence="1">
    <location>
        <begin position="98"/>
        <end position="120"/>
    </location>
</feature>
<sequence length="129" mass="15400">MVLFDYIYFRLAKFFFKKDGAAAYRANAFLTIMQLFLLLEICTLLNRYLLHFDVSKPNIDLRILAAGPVLLLMAYNNYRYKRKYLIFRDRWYDKSTAYVIKGVLVVLALLFPFILLFVMVDNPLFNRLF</sequence>
<evidence type="ECO:0000256" key="1">
    <source>
        <dbReference type="SAM" id="Phobius"/>
    </source>
</evidence>